<feature type="domain" description="GTPase-associated protein 1 N-terminal" evidence="2">
    <location>
        <begin position="349"/>
        <end position="480"/>
    </location>
</feature>
<feature type="compositionally biased region" description="Low complexity" evidence="1">
    <location>
        <begin position="90"/>
        <end position="100"/>
    </location>
</feature>
<feature type="compositionally biased region" description="Basic and acidic residues" evidence="1">
    <location>
        <begin position="7"/>
        <end position="16"/>
    </location>
</feature>
<dbReference type="InterPro" id="IPR045401">
    <property type="entry name" value="GAP1-M"/>
</dbReference>
<dbReference type="Pfam" id="PF20014">
    <property type="entry name" value="GAP1-M"/>
    <property type="match status" value="1"/>
</dbReference>
<evidence type="ECO:0000256" key="1">
    <source>
        <dbReference type="SAM" id="MobiDB-lite"/>
    </source>
</evidence>
<feature type="compositionally biased region" description="Polar residues" evidence="1">
    <location>
        <begin position="24"/>
        <end position="33"/>
    </location>
</feature>
<dbReference type="EMBL" id="DVLP01000274">
    <property type="protein sequence ID" value="HIT75745.1"/>
    <property type="molecule type" value="Genomic_DNA"/>
</dbReference>
<reference evidence="4" key="1">
    <citation type="submission" date="2020-10" db="EMBL/GenBank/DDBJ databases">
        <authorList>
            <person name="Gilroy R."/>
        </authorList>
    </citation>
    <scope>NUCLEOTIDE SEQUENCE</scope>
    <source>
        <strain evidence="4">ChiGjej1B1-24693</strain>
    </source>
</reference>
<proteinExistence type="predicted"/>
<accession>A0A9D1H0C3</accession>
<dbReference type="InterPro" id="IPR045402">
    <property type="entry name" value="GAP1-N2"/>
</dbReference>
<evidence type="ECO:0000259" key="3">
    <source>
        <dbReference type="Pfam" id="PF20014"/>
    </source>
</evidence>
<feature type="compositionally biased region" description="Low complexity" evidence="1">
    <location>
        <begin position="191"/>
        <end position="210"/>
    </location>
</feature>
<dbReference type="Proteomes" id="UP000886842">
    <property type="component" value="Unassembled WGS sequence"/>
</dbReference>
<dbReference type="Pfam" id="PF20013">
    <property type="entry name" value="GAP1-N2"/>
    <property type="match status" value="1"/>
</dbReference>
<reference evidence="4" key="2">
    <citation type="journal article" date="2021" name="PeerJ">
        <title>Extensive microbial diversity within the chicken gut microbiome revealed by metagenomics and culture.</title>
        <authorList>
            <person name="Gilroy R."/>
            <person name="Ravi A."/>
            <person name="Getino M."/>
            <person name="Pursley I."/>
            <person name="Horton D.L."/>
            <person name="Alikhan N.F."/>
            <person name="Baker D."/>
            <person name="Gharbi K."/>
            <person name="Hall N."/>
            <person name="Watson M."/>
            <person name="Adriaenssens E.M."/>
            <person name="Foster-Nyarko E."/>
            <person name="Jarju S."/>
            <person name="Secka A."/>
            <person name="Antonio M."/>
            <person name="Oren A."/>
            <person name="Chaudhuri R.R."/>
            <person name="La Ragione R."/>
            <person name="Hildebrand F."/>
            <person name="Pallen M.J."/>
        </authorList>
    </citation>
    <scope>NUCLEOTIDE SEQUENCE</scope>
    <source>
        <strain evidence="4">ChiGjej1B1-24693</strain>
    </source>
</reference>
<evidence type="ECO:0000313" key="4">
    <source>
        <dbReference type="EMBL" id="HIT75745.1"/>
    </source>
</evidence>
<feature type="domain" description="GTPase-associated protein 1 middle" evidence="3">
    <location>
        <begin position="516"/>
        <end position="608"/>
    </location>
</feature>
<comment type="caution">
    <text evidence="4">The sequence shown here is derived from an EMBL/GenBank/DDBJ whole genome shotgun (WGS) entry which is preliminary data.</text>
</comment>
<organism evidence="4 5">
    <name type="scientific">Candidatus Avipropionibacterium avicola</name>
    <dbReference type="NCBI Taxonomy" id="2840701"/>
    <lineage>
        <taxon>Bacteria</taxon>
        <taxon>Bacillati</taxon>
        <taxon>Actinomycetota</taxon>
        <taxon>Actinomycetes</taxon>
        <taxon>Propionibacteriales</taxon>
        <taxon>Propionibacteriaceae</taxon>
        <taxon>Propionibacteriaceae incertae sedis</taxon>
        <taxon>Candidatus Avipropionibacterium</taxon>
    </lineage>
</organism>
<sequence length="1218" mass="128126">MTQPPVDPHDPNREASHPSPGTPRPQSDGTPYPSSGAPRPPSPVEGYPEGQLPYDAYPAPDGGVFEQASHESIAPVAPTYGSDHSYGTAQSYGSDQYGSNQYGGGQSYATGQQHGAAAYQDPGYGAGQPPGPTQPQAADYQTPPQGPPTSAGSAAPGGDPYGVPTDYQLPPDPGLGSDPATQPSGPALGQSASSAPIAGGAAAAGPTSTGDPYGLTPHDQAQPSPSPAQPDPRSATESYGADQPAAGQFGADQYATEQYGVDQYGVDQYGVDQYGADQYGAGQYGADQFGTDQYGTDQYGADQYGAGQYGVEVDGFGWEPAESPGGPTTNTAPTGPGVRPAGAGVSRHAQLSYTSFDRPGERGGWQVKQVLGDLDEAETALLRDAVQTQFDSGTELPSFPTAEDIAAFPRRLLHAPLGEQASALWHTAPAGTDASGRPGNVFAHVLLDRDRHSPDGDQGFGRPIQLWRSSDWRTPFGADEVRATDLPDQLPRPTRGWSTGQLVSFLTDPQHWRLTTFTVLLDACARAMASGPPVVLVVNDVDRAAQWIAAVSRMMAPEQSRDLFFSTLERPHGLASAFAHQVRLACVPTSDQDAVVGERSALGCVVIDETEVVQIGDTGGAHRTASGDEVPVTPWCGLVTAVLADPERAVETLREADRIAAAGSTDNAPEPGDGPDPLWSLALAVARHRDRHPDALGDAATILASGAPAGVLEDPQAAAEVTELIQDHLGSTTADAWRVCSGTASPIATRLYAHRAIGDVEWLTRPEPVPLPSGTAPVVDQELVERARTMATDLRDMAEADPRTVAVASLRLADLLAGLGIDDEQATANLQEVADQVVFTELSRDTHGLVTAVGPIGTTARGLVTTAMEHRVDEWAGATPGSRLPAELLEWVLDPATAPTVPSDRDLTTTRRLRGELAVRRWRAGDAAELGLVGWLALAEDSDPLKAELFDDLVWPVEQLSVLQGLFEDRIPPDAWLATLKATEESTPLFEQICAWFGGTGWQSGQPAHSVVAAVAQLRSLPDGWVRLEHRAGAVVAAINGAAAGQMATPRVPFAPSAARDVQLAVALAVADPGLVADLGTEQRLESLRALFTDHDLSTDAGFVADLASHLSTLDPAELVGRIAAADPRFDLEPAGAAARPRWLDRMSGPDGQPVLREALHSALGDEPDRKEVTRWAREAVQRSGEDSRTVDRLVGEWVGDVLGADESRRRGLFRGGQ</sequence>
<evidence type="ECO:0000313" key="5">
    <source>
        <dbReference type="Proteomes" id="UP000886842"/>
    </source>
</evidence>
<feature type="region of interest" description="Disordered" evidence="1">
    <location>
        <begin position="1"/>
        <end position="254"/>
    </location>
</feature>
<protein>
    <submittedName>
        <fullName evidence="4">Uncharacterized protein</fullName>
    </submittedName>
</protein>
<dbReference type="AlphaFoldDB" id="A0A9D1H0C3"/>
<gene>
    <name evidence="4" type="ORF">IAA98_09185</name>
</gene>
<evidence type="ECO:0000259" key="2">
    <source>
        <dbReference type="Pfam" id="PF20013"/>
    </source>
</evidence>
<name>A0A9D1H0C3_9ACTN</name>